<dbReference type="Pfam" id="PF16819">
    <property type="entry name" value="DUF5074"/>
    <property type="match status" value="1"/>
</dbReference>
<organism evidence="2 3">
    <name type="scientific">Lutibacter agarilyticus</name>
    <dbReference type="NCBI Taxonomy" id="1109740"/>
    <lineage>
        <taxon>Bacteria</taxon>
        <taxon>Pseudomonadati</taxon>
        <taxon>Bacteroidota</taxon>
        <taxon>Flavobacteriia</taxon>
        <taxon>Flavobacteriales</taxon>
        <taxon>Flavobacteriaceae</taxon>
        <taxon>Lutibacter</taxon>
    </lineage>
</organism>
<keyword evidence="3" id="KW-1185">Reference proteome</keyword>
<feature type="chain" id="PRO_5013144897" evidence="1">
    <location>
        <begin position="21"/>
        <end position="356"/>
    </location>
</feature>
<gene>
    <name evidence="2" type="ORF">SAMN06265371_101322</name>
</gene>
<dbReference type="PROSITE" id="PS51257">
    <property type="entry name" value="PROKAR_LIPOPROTEIN"/>
    <property type="match status" value="1"/>
</dbReference>
<evidence type="ECO:0000313" key="2">
    <source>
        <dbReference type="EMBL" id="SNR32873.1"/>
    </source>
</evidence>
<feature type="signal peptide" evidence="1">
    <location>
        <begin position="1"/>
        <end position="20"/>
    </location>
</feature>
<evidence type="ECO:0000256" key="1">
    <source>
        <dbReference type="SAM" id="SignalP"/>
    </source>
</evidence>
<dbReference type="RefSeq" id="WP_089379981.1">
    <property type="nucleotide sequence ID" value="NZ_FZNT01000001.1"/>
</dbReference>
<dbReference type="InterPro" id="IPR051200">
    <property type="entry name" value="Host-pathogen_enzymatic-act"/>
</dbReference>
<dbReference type="InterPro" id="IPR015943">
    <property type="entry name" value="WD40/YVTN_repeat-like_dom_sf"/>
</dbReference>
<accession>A0A238VGQ5</accession>
<dbReference type="AlphaFoldDB" id="A0A238VGQ5"/>
<dbReference type="PANTHER" id="PTHR47197:SF3">
    <property type="entry name" value="DIHYDRO-HEME D1 DEHYDROGENASE"/>
    <property type="match status" value="1"/>
</dbReference>
<proteinExistence type="predicted"/>
<dbReference type="SUPFAM" id="SSF101898">
    <property type="entry name" value="NHL repeat"/>
    <property type="match status" value="1"/>
</dbReference>
<dbReference type="EMBL" id="FZNT01000001">
    <property type="protein sequence ID" value="SNR32873.1"/>
    <property type="molecule type" value="Genomic_DNA"/>
</dbReference>
<protein>
    <submittedName>
        <fullName evidence="2">40-residue YVTN family beta-propeller repeat-containing protein</fullName>
    </submittedName>
</protein>
<dbReference type="PANTHER" id="PTHR47197">
    <property type="entry name" value="PROTEIN NIRF"/>
    <property type="match status" value="1"/>
</dbReference>
<reference evidence="2 3" key="1">
    <citation type="submission" date="2017-06" db="EMBL/GenBank/DDBJ databases">
        <authorList>
            <person name="Kim H.J."/>
            <person name="Triplett B.A."/>
        </authorList>
    </citation>
    <scope>NUCLEOTIDE SEQUENCE [LARGE SCALE GENOMIC DNA]</scope>
    <source>
        <strain evidence="2 3">DSM 29150</strain>
    </source>
</reference>
<keyword evidence="1" id="KW-0732">Signal</keyword>
<evidence type="ECO:0000313" key="3">
    <source>
        <dbReference type="Proteomes" id="UP000198384"/>
    </source>
</evidence>
<dbReference type="Proteomes" id="UP000198384">
    <property type="component" value="Unassembled WGS sequence"/>
</dbReference>
<name>A0A238VGQ5_9FLAO</name>
<dbReference type="InterPro" id="IPR031815">
    <property type="entry name" value="DUF5074"/>
</dbReference>
<sequence length="356" mass="38528">MKISKFLLSIFLLSVLLVSCDDDDEPQLPKGDYENGILVSGEGSGAASGSITYVSDDFATVEHQIYKQVNAGKELGTYLQSLAFDANNSYVCVDQSNSITVVDRYTFEEKEIISEGLILPRYMTILNGVGYATNWGSASDATDDFVAVIDLDTYDVTSTISVGNGPERIVAKNGKLYVSHKGAWSTNNVVTVIDIASKSTTEIIVKDNPDELFFDNSGYLVVLSEGNTIYDGSWNVIGQTQGAISKINTSTNNIDQEIVFPEGSNPTLLVTGGMNMYYNLGSKIYKLGNSDSSLPSTEFINTEAGYLYGMEANDENLFILDASFSGQSTMDIYNLATKAKTISVAAPVSASKIYFN</sequence>
<dbReference type="OrthoDB" id="9773938at2"/>
<dbReference type="Gene3D" id="2.130.10.10">
    <property type="entry name" value="YVTN repeat-like/Quinoprotein amine dehydrogenase"/>
    <property type="match status" value="1"/>
</dbReference>